<dbReference type="Pfam" id="PF12006">
    <property type="entry name" value="DUF3500"/>
    <property type="match status" value="1"/>
</dbReference>
<evidence type="ECO:0000313" key="1">
    <source>
        <dbReference type="EMBL" id="CUV02321.1"/>
    </source>
</evidence>
<organism evidence="1">
    <name type="scientific">hydrothermal vent metagenome</name>
    <dbReference type="NCBI Taxonomy" id="652676"/>
    <lineage>
        <taxon>unclassified sequences</taxon>
        <taxon>metagenomes</taxon>
        <taxon>ecological metagenomes</taxon>
    </lineage>
</organism>
<protein>
    <recommendedName>
        <fullName evidence="2">DUF3500 domain-containing protein</fullName>
    </recommendedName>
</protein>
<evidence type="ECO:0008006" key="2">
    <source>
        <dbReference type="Google" id="ProtNLM"/>
    </source>
</evidence>
<accession>A0A160V8L1</accession>
<dbReference type="InterPro" id="IPR021889">
    <property type="entry name" value="DUF3500"/>
</dbReference>
<gene>
    <name evidence="1" type="ORF">MGWOODY_Clf869</name>
</gene>
<reference evidence="1" key="1">
    <citation type="submission" date="2015-10" db="EMBL/GenBank/DDBJ databases">
        <authorList>
            <person name="Gilbert D.G."/>
        </authorList>
    </citation>
    <scope>NUCLEOTIDE SEQUENCE</scope>
</reference>
<dbReference type="EMBL" id="FAXA01000227">
    <property type="protein sequence ID" value="CUV02321.1"/>
    <property type="molecule type" value="Genomic_DNA"/>
</dbReference>
<name>A0A160V8L1_9ZZZZ</name>
<dbReference type="PANTHER" id="PTHR37489:SF1">
    <property type="entry name" value="DUF3500 DOMAIN-CONTAINING PROTEIN"/>
    <property type="match status" value="1"/>
</dbReference>
<sequence length="329" mass="36675">MPTGQTLAPETVAGMVAAAKAFLGSLNGQQKAKATYEYMDGERVFWYYPPMNRHGLPLRDMEPAQRELAMEVLASGLTDESYEQAKLIMEHENVLGPLEKEQGITTFVRDTELYYFTVFGEPGGKDPWAYRVEGHHVSVHFSIWGDQVIGMTPFFFGANPAEVRTGPKNGLRILGDREDLAFDLMASLDEKQIAESVIYDAAPADIVTFNASKASLPAYEGLPASKMNGAQQELLLALIAEYVNQVPTELAEQKLAALKEDGLDHLYLAWAGPVSKDEAHYYRIHGGDFVVEFDNRQDGANHIHSVWRDVENDFAADVLRDHLILYHVL</sequence>
<proteinExistence type="predicted"/>
<dbReference type="PANTHER" id="PTHR37489">
    <property type="entry name" value="DUF3500 DOMAIN-CONTAINING PROTEIN"/>
    <property type="match status" value="1"/>
</dbReference>
<dbReference type="AlphaFoldDB" id="A0A160V8L1"/>